<keyword evidence="3" id="KW-1185">Reference proteome</keyword>
<dbReference type="NCBIfam" id="TIGR01444">
    <property type="entry name" value="fkbM_fam"/>
    <property type="match status" value="1"/>
</dbReference>
<gene>
    <name evidence="2" type="ORF">ISS97_20715</name>
</gene>
<dbReference type="EMBL" id="JADIKD010000012">
    <property type="protein sequence ID" value="MFK2919696.1"/>
    <property type="molecule type" value="Genomic_DNA"/>
</dbReference>
<dbReference type="RefSeq" id="WP_379984272.1">
    <property type="nucleotide sequence ID" value="NZ_JADIKD010000012.1"/>
</dbReference>
<dbReference type="InterPro" id="IPR006342">
    <property type="entry name" value="FkbM_mtfrase"/>
</dbReference>
<feature type="domain" description="Methyltransferase FkbM" evidence="1">
    <location>
        <begin position="75"/>
        <end position="207"/>
    </location>
</feature>
<evidence type="ECO:0000313" key="3">
    <source>
        <dbReference type="Proteomes" id="UP001620408"/>
    </source>
</evidence>
<organism evidence="2 3">
    <name type="scientific">Dyella koreensis</name>
    <dbReference type="NCBI Taxonomy" id="311235"/>
    <lineage>
        <taxon>Bacteria</taxon>
        <taxon>Pseudomonadati</taxon>
        <taxon>Pseudomonadota</taxon>
        <taxon>Gammaproteobacteria</taxon>
        <taxon>Lysobacterales</taxon>
        <taxon>Rhodanobacteraceae</taxon>
        <taxon>Dyella</taxon>
    </lineage>
</organism>
<evidence type="ECO:0000313" key="2">
    <source>
        <dbReference type="EMBL" id="MFK2919696.1"/>
    </source>
</evidence>
<name>A0ABW8K9X8_9GAMM</name>
<proteinExistence type="predicted"/>
<dbReference type="GO" id="GO:0032259">
    <property type="term" value="P:methylation"/>
    <property type="evidence" value="ECO:0007669"/>
    <property type="project" value="UniProtKB-KW"/>
</dbReference>
<dbReference type="GO" id="GO:0008168">
    <property type="term" value="F:methyltransferase activity"/>
    <property type="evidence" value="ECO:0007669"/>
    <property type="project" value="UniProtKB-KW"/>
</dbReference>
<dbReference type="Gene3D" id="3.40.50.150">
    <property type="entry name" value="Vaccinia Virus protein VP39"/>
    <property type="match status" value="1"/>
</dbReference>
<dbReference type="InterPro" id="IPR029063">
    <property type="entry name" value="SAM-dependent_MTases_sf"/>
</dbReference>
<accession>A0ABW8K9X8</accession>
<dbReference type="SUPFAM" id="SSF53335">
    <property type="entry name" value="S-adenosyl-L-methionine-dependent methyltransferases"/>
    <property type="match status" value="1"/>
</dbReference>
<reference evidence="2 3" key="1">
    <citation type="submission" date="2020-10" db="EMBL/GenBank/DDBJ databases">
        <title>Phylogeny of dyella-like bacteria.</title>
        <authorList>
            <person name="Fu J."/>
        </authorList>
    </citation>
    <scope>NUCLEOTIDE SEQUENCE [LARGE SCALE GENOMIC DNA]</scope>
    <source>
        <strain evidence="2 3">BB4</strain>
    </source>
</reference>
<dbReference type="Pfam" id="PF05050">
    <property type="entry name" value="Methyltransf_21"/>
    <property type="match status" value="1"/>
</dbReference>
<sequence>MNNKTIGTDQNPRLWNTRYGLAAVVPLDCPASRSLQLYGEWAEQEIDLLSGLIQDGHSVLEFGGDFGAHTLWLAQAVGERGQVHLAEPRRLLFQQTCANIAINGLTNVYTHARWLGRSKGQSALSSLPGNPARKSGGDEIVNTLTVDDLELDALHLIKVNLPGTLIDLLAGAAETIRKYRPMIYARMAGLELAEAEIQVLKDLGYRCWSHVPYLYNSDNYTEHTGNIFPGCVSQNVIASPVEGRFELEARHEL</sequence>
<protein>
    <submittedName>
        <fullName evidence="2">FkbM family methyltransferase</fullName>
    </submittedName>
</protein>
<comment type="caution">
    <text evidence="2">The sequence shown here is derived from an EMBL/GenBank/DDBJ whole genome shotgun (WGS) entry which is preliminary data.</text>
</comment>
<evidence type="ECO:0000259" key="1">
    <source>
        <dbReference type="Pfam" id="PF05050"/>
    </source>
</evidence>
<dbReference type="Proteomes" id="UP001620408">
    <property type="component" value="Unassembled WGS sequence"/>
</dbReference>
<keyword evidence="2" id="KW-0808">Transferase</keyword>
<keyword evidence="2" id="KW-0489">Methyltransferase</keyword>